<keyword evidence="11" id="KW-0406">Ion transport</keyword>
<comment type="similarity">
    <text evidence="2">Belongs to the SARAF family.</text>
</comment>
<keyword evidence="9" id="KW-0106">Calcium</keyword>
<evidence type="ECO:0000256" key="13">
    <source>
        <dbReference type="ARBA" id="ARBA00031116"/>
    </source>
</evidence>
<keyword evidence="7" id="KW-0732">Signal</keyword>
<name>A0A146K9M2_9EUKA</name>
<dbReference type="InterPro" id="IPR009567">
    <property type="entry name" value="SARAF"/>
</dbReference>
<evidence type="ECO:0000256" key="15">
    <source>
        <dbReference type="SAM" id="Phobius"/>
    </source>
</evidence>
<evidence type="ECO:0000256" key="6">
    <source>
        <dbReference type="ARBA" id="ARBA00022692"/>
    </source>
</evidence>
<reference evidence="16" key="1">
    <citation type="submission" date="2015-07" db="EMBL/GenBank/DDBJ databases">
        <title>Adaptation to a free-living lifestyle via gene acquisitions in the diplomonad Trepomonas sp. PC1.</title>
        <authorList>
            <person name="Xu F."/>
            <person name="Jerlstrom-Hultqvist J."/>
            <person name="Kolisko M."/>
            <person name="Simpson A.G.B."/>
            <person name="Roger A.J."/>
            <person name="Svard S.G."/>
            <person name="Andersson J.O."/>
        </authorList>
    </citation>
    <scope>NUCLEOTIDE SEQUENCE</scope>
    <source>
        <strain evidence="16">PC1</strain>
    </source>
</reference>
<dbReference type="PANTHER" id="PTHR15929:SF0">
    <property type="entry name" value="STORE-OPERATED CALCIUM ENTRY-ASSOCIATED REGULATORY FACTOR"/>
    <property type="match status" value="1"/>
</dbReference>
<comment type="subcellular location">
    <subcellularLocation>
        <location evidence="1">Endoplasmic reticulum membrane</location>
        <topology evidence="1">Single-pass type I membrane protein</topology>
    </subcellularLocation>
</comment>
<dbReference type="GO" id="GO:2001256">
    <property type="term" value="P:regulation of store-operated calcium entry"/>
    <property type="evidence" value="ECO:0007669"/>
    <property type="project" value="InterPro"/>
</dbReference>
<evidence type="ECO:0000256" key="4">
    <source>
        <dbReference type="ARBA" id="ARBA00022448"/>
    </source>
</evidence>
<keyword evidence="8" id="KW-0256">Endoplasmic reticulum</keyword>
<organism evidence="16">
    <name type="scientific">Trepomonas sp. PC1</name>
    <dbReference type="NCBI Taxonomy" id="1076344"/>
    <lineage>
        <taxon>Eukaryota</taxon>
        <taxon>Metamonada</taxon>
        <taxon>Diplomonadida</taxon>
        <taxon>Hexamitidae</taxon>
        <taxon>Hexamitinae</taxon>
        <taxon>Trepomonas</taxon>
    </lineage>
</organism>
<protein>
    <recommendedName>
        <fullName evidence="3">Store-operated calcium entry-associated regulatory factor</fullName>
    </recommendedName>
    <alternativeName>
        <fullName evidence="13">Transmembrane protein 66</fullName>
    </alternativeName>
</protein>
<dbReference type="Pfam" id="PF06682">
    <property type="entry name" value="SARAF"/>
    <property type="match status" value="2"/>
</dbReference>
<evidence type="ECO:0000256" key="8">
    <source>
        <dbReference type="ARBA" id="ARBA00022824"/>
    </source>
</evidence>
<dbReference type="PANTHER" id="PTHR15929">
    <property type="entry name" value="STORE-OPERATED CALCIUM ENTRY-ASSOCIATED REGULATORY FACTOR"/>
    <property type="match status" value="1"/>
</dbReference>
<accession>A0A146K9M2</accession>
<evidence type="ECO:0000256" key="5">
    <source>
        <dbReference type="ARBA" id="ARBA00022568"/>
    </source>
</evidence>
<evidence type="ECO:0000256" key="7">
    <source>
        <dbReference type="ARBA" id="ARBA00022729"/>
    </source>
</evidence>
<evidence type="ECO:0000313" key="16">
    <source>
        <dbReference type="EMBL" id="JAP93510.1"/>
    </source>
</evidence>
<feature type="compositionally biased region" description="Basic and acidic residues" evidence="14">
    <location>
        <begin position="305"/>
        <end position="327"/>
    </location>
</feature>
<gene>
    <name evidence="16" type="ORF">TPC1_14189</name>
</gene>
<keyword evidence="5" id="KW-0109">Calcium transport</keyword>
<dbReference type="GO" id="GO:0005789">
    <property type="term" value="C:endoplasmic reticulum membrane"/>
    <property type="evidence" value="ECO:0007669"/>
    <property type="project" value="UniProtKB-SubCell"/>
</dbReference>
<evidence type="ECO:0000256" key="12">
    <source>
        <dbReference type="ARBA" id="ARBA00023136"/>
    </source>
</evidence>
<keyword evidence="6 15" id="KW-0812">Transmembrane</keyword>
<evidence type="ECO:0000256" key="11">
    <source>
        <dbReference type="ARBA" id="ARBA00023065"/>
    </source>
</evidence>
<dbReference type="GO" id="GO:0006816">
    <property type="term" value="P:calcium ion transport"/>
    <property type="evidence" value="ECO:0007669"/>
    <property type="project" value="UniProtKB-KW"/>
</dbReference>
<sequence>SCFMYTYNNDNKNTEEYVDIRRINALIFRVGQTVNSRSQKQFQQLQPLHHNYTPAEISCQNMRIGHFPTWKCQASDSGVNLTDYTIECEGKNGENDPFVLRNSCFIRYRAIFNPNTMKHFQNDNYQEYYKSYQQYNQFFDNGIFRQQSQLAPIRLRDVSLLYFQKNQLTTSRRNEVYQSMQPSANNFYEPSEVLCRNIGFDGQTVMWECRASIENKNYHFKTAHVSCEGWNGAGDSEIVPGSCVLEYEIGPISQDSGLFGIILITVVVCMILFCVCTGKCRNNGNYNQYNAPYVKQPNVVHHIHHNTDYREKKKKEDEDEKKKRESTIAKTSVR</sequence>
<dbReference type="AlphaFoldDB" id="A0A146K9M2"/>
<dbReference type="EMBL" id="GDID01003096">
    <property type="protein sequence ID" value="JAP93510.1"/>
    <property type="molecule type" value="Transcribed_RNA"/>
</dbReference>
<feature type="transmembrane region" description="Helical" evidence="15">
    <location>
        <begin position="257"/>
        <end position="276"/>
    </location>
</feature>
<evidence type="ECO:0000256" key="10">
    <source>
        <dbReference type="ARBA" id="ARBA00022989"/>
    </source>
</evidence>
<feature type="non-terminal residue" evidence="16">
    <location>
        <position position="1"/>
    </location>
</feature>
<evidence type="ECO:0000256" key="2">
    <source>
        <dbReference type="ARBA" id="ARBA00006833"/>
    </source>
</evidence>
<evidence type="ECO:0000256" key="14">
    <source>
        <dbReference type="SAM" id="MobiDB-lite"/>
    </source>
</evidence>
<keyword evidence="4" id="KW-0813">Transport</keyword>
<keyword evidence="12 15" id="KW-0472">Membrane</keyword>
<feature type="region of interest" description="Disordered" evidence="14">
    <location>
        <begin position="304"/>
        <end position="334"/>
    </location>
</feature>
<evidence type="ECO:0000256" key="1">
    <source>
        <dbReference type="ARBA" id="ARBA00004115"/>
    </source>
</evidence>
<keyword evidence="10 15" id="KW-1133">Transmembrane helix</keyword>
<evidence type="ECO:0000256" key="3">
    <source>
        <dbReference type="ARBA" id="ARBA00016584"/>
    </source>
</evidence>
<evidence type="ECO:0000256" key="9">
    <source>
        <dbReference type="ARBA" id="ARBA00022837"/>
    </source>
</evidence>
<proteinExistence type="inferred from homology"/>